<dbReference type="AlphaFoldDB" id="A0AAW8TW67"/>
<evidence type="ECO:0000256" key="3">
    <source>
        <dbReference type="ARBA" id="ARBA00022840"/>
    </source>
</evidence>
<dbReference type="GO" id="GO:0005886">
    <property type="term" value="C:plasma membrane"/>
    <property type="evidence" value="ECO:0007669"/>
    <property type="project" value="TreeGrafter"/>
</dbReference>
<dbReference type="InterPro" id="IPR027417">
    <property type="entry name" value="P-loop_NTPase"/>
</dbReference>
<dbReference type="Gene3D" id="3.40.50.300">
    <property type="entry name" value="P-loop containing nucleotide triphosphate hydrolases"/>
    <property type="match status" value="1"/>
</dbReference>
<dbReference type="GO" id="GO:0016887">
    <property type="term" value="F:ATP hydrolysis activity"/>
    <property type="evidence" value="ECO:0007669"/>
    <property type="project" value="InterPro"/>
</dbReference>
<feature type="domain" description="ABC transporter" evidence="5">
    <location>
        <begin position="5"/>
        <end position="243"/>
    </location>
</feature>
<proteinExistence type="predicted"/>
<dbReference type="Pfam" id="PF00005">
    <property type="entry name" value="ABC_tran"/>
    <property type="match status" value="1"/>
</dbReference>
<accession>A0AAW8TW67</accession>
<dbReference type="GO" id="GO:0005524">
    <property type="term" value="F:ATP binding"/>
    <property type="evidence" value="ECO:0007669"/>
    <property type="project" value="UniProtKB-KW"/>
</dbReference>
<dbReference type="FunFam" id="3.40.50.300:FF:000032">
    <property type="entry name" value="Export ABC transporter ATP-binding protein"/>
    <property type="match status" value="1"/>
</dbReference>
<organism evidence="6 7">
    <name type="scientific">Enterococcus asini</name>
    <dbReference type="NCBI Taxonomy" id="57732"/>
    <lineage>
        <taxon>Bacteria</taxon>
        <taxon>Bacillati</taxon>
        <taxon>Bacillota</taxon>
        <taxon>Bacilli</taxon>
        <taxon>Lactobacillales</taxon>
        <taxon>Enterococcaceae</taxon>
        <taxon>Enterococcus</taxon>
    </lineage>
</organism>
<dbReference type="PROSITE" id="PS00211">
    <property type="entry name" value="ABC_TRANSPORTER_1"/>
    <property type="match status" value="1"/>
</dbReference>
<protein>
    <submittedName>
        <fullName evidence="6">ABC transporter ATP-binding protein</fullName>
    </submittedName>
</protein>
<keyword evidence="3 6" id="KW-0067">ATP-binding</keyword>
<dbReference type="PANTHER" id="PTHR24220:SF494">
    <property type="entry name" value="ABC TRANSPORTER ATP-BINDING PROTEIN YXDL"/>
    <property type="match status" value="1"/>
</dbReference>
<evidence type="ECO:0000259" key="5">
    <source>
        <dbReference type="PROSITE" id="PS50893"/>
    </source>
</evidence>
<dbReference type="PANTHER" id="PTHR24220">
    <property type="entry name" value="IMPORT ATP-BINDING PROTEIN"/>
    <property type="match status" value="1"/>
</dbReference>
<keyword evidence="1" id="KW-0813">Transport</keyword>
<evidence type="ECO:0000256" key="1">
    <source>
        <dbReference type="ARBA" id="ARBA00022448"/>
    </source>
</evidence>
<sequence>MMAVLEIQNLVKNYFGEVTVEVLKGIDLKVEKGEFVAIMGPSGSGKTTLLNCVATLDTPTSGRVLLDGTDPHSFRPNQLADFRRQNLGFVFQNYNLLAPLTVIENIVLPLTLERKSPEEMLPAAEALMKELGILALRDKRIYQLSGGEAQRVAICRALIHEPSLILADEPTGNLDSKAANSVMELLSQLNEERQVTTLMVTHDAFSASFCNRVVFIKDGRFYNEIYLGNNRDEFYQKILTVLSHLGGRSHELLQADY</sequence>
<dbReference type="EMBL" id="JARQBJ010000002">
    <property type="protein sequence ID" value="MDT2809939.1"/>
    <property type="molecule type" value="Genomic_DNA"/>
</dbReference>
<evidence type="ECO:0000313" key="7">
    <source>
        <dbReference type="Proteomes" id="UP001256711"/>
    </source>
</evidence>
<dbReference type="SMART" id="SM00382">
    <property type="entry name" value="AAA"/>
    <property type="match status" value="1"/>
</dbReference>
<evidence type="ECO:0000256" key="2">
    <source>
        <dbReference type="ARBA" id="ARBA00022741"/>
    </source>
</evidence>
<dbReference type="SUPFAM" id="SSF52540">
    <property type="entry name" value="P-loop containing nucleoside triphosphate hydrolases"/>
    <property type="match status" value="1"/>
</dbReference>
<dbReference type="InterPro" id="IPR015854">
    <property type="entry name" value="ABC_transpr_LolD-like"/>
</dbReference>
<dbReference type="PROSITE" id="PS50893">
    <property type="entry name" value="ABC_TRANSPORTER_2"/>
    <property type="match status" value="1"/>
</dbReference>
<name>A0AAW8TW67_9ENTE</name>
<dbReference type="InterPro" id="IPR003593">
    <property type="entry name" value="AAA+_ATPase"/>
</dbReference>
<comment type="caution">
    <text evidence="6">The sequence shown here is derived from an EMBL/GenBank/DDBJ whole genome shotgun (WGS) entry which is preliminary data.</text>
</comment>
<dbReference type="InterPro" id="IPR017871">
    <property type="entry name" value="ABC_transporter-like_CS"/>
</dbReference>
<keyword evidence="2" id="KW-0547">Nucleotide-binding</keyword>
<dbReference type="InterPro" id="IPR003439">
    <property type="entry name" value="ABC_transporter-like_ATP-bd"/>
</dbReference>
<dbReference type="GO" id="GO:0022857">
    <property type="term" value="F:transmembrane transporter activity"/>
    <property type="evidence" value="ECO:0007669"/>
    <property type="project" value="TreeGrafter"/>
</dbReference>
<dbReference type="Proteomes" id="UP001256711">
    <property type="component" value="Unassembled WGS sequence"/>
</dbReference>
<dbReference type="GO" id="GO:0006865">
    <property type="term" value="P:amino acid transport"/>
    <property type="evidence" value="ECO:0007669"/>
    <property type="project" value="UniProtKB-KW"/>
</dbReference>
<reference evidence="6" key="1">
    <citation type="submission" date="2023-03" db="EMBL/GenBank/DDBJ databases">
        <authorList>
            <person name="Shen W."/>
            <person name="Cai J."/>
        </authorList>
    </citation>
    <scope>NUCLEOTIDE SEQUENCE</scope>
    <source>
        <strain evidence="6">B226-2</strain>
    </source>
</reference>
<dbReference type="CDD" id="cd03255">
    <property type="entry name" value="ABC_MJ0796_LolCDE_FtsE"/>
    <property type="match status" value="1"/>
</dbReference>
<evidence type="ECO:0000313" key="6">
    <source>
        <dbReference type="EMBL" id="MDT2809939.1"/>
    </source>
</evidence>
<dbReference type="GO" id="GO:0098796">
    <property type="term" value="C:membrane protein complex"/>
    <property type="evidence" value="ECO:0007669"/>
    <property type="project" value="UniProtKB-ARBA"/>
</dbReference>
<evidence type="ECO:0000256" key="4">
    <source>
        <dbReference type="ARBA" id="ARBA00022970"/>
    </source>
</evidence>
<keyword evidence="4" id="KW-0029">Amino-acid transport</keyword>
<gene>
    <name evidence="6" type="ORF">P7H43_05545</name>
</gene>
<dbReference type="InterPro" id="IPR017911">
    <property type="entry name" value="MacB-like_ATP-bd"/>
</dbReference>